<keyword evidence="5" id="KW-0677">Repeat</keyword>
<organism evidence="13 14">
    <name type="scientific">Oncorhynchus mykiss</name>
    <name type="common">Rainbow trout</name>
    <name type="synonym">Salmo gairdneri</name>
    <dbReference type="NCBI Taxonomy" id="8022"/>
    <lineage>
        <taxon>Eukaryota</taxon>
        <taxon>Metazoa</taxon>
        <taxon>Chordata</taxon>
        <taxon>Craniata</taxon>
        <taxon>Vertebrata</taxon>
        <taxon>Euteleostomi</taxon>
        <taxon>Actinopterygii</taxon>
        <taxon>Neopterygii</taxon>
        <taxon>Teleostei</taxon>
        <taxon>Protacanthopterygii</taxon>
        <taxon>Salmoniformes</taxon>
        <taxon>Salmonidae</taxon>
        <taxon>Salmoninae</taxon>
        <taxon>Oncorhynchus</taxon>
    </lineage>
</organism>
<accession>A0A8C7STA2</accession>
<protein>
    <submittedName>
        <fullName evidence="13">Microfibril associated protein 3 like</fullName>
    </submittedName>
</protein>
<evidence type="ECO:0000259" key="12">
    <source>
        <dbReference type="PROSITE" id="PS50835"/>
    </source>
</evidence>
<reference evidence="13" key="1">
    <citation type="submission" date="2020-07" db="EMBL/GenBank/DDBJ databases">
        <title>A long reads based de novo assembly of the rainbow trout Arlee double haploid line genome.</title>
        <authorList>
            <person name="Gao G."/>
            <person name="Palti Y."/>
        </authorList>
    </citation>
    <scope>NUCLEOTIDE SEQUENCE [LARGE SCALE GENOMIC DNA]</scope>
</reference>
<dbReference type="InterPro" id="IPR036179">
    <property type="entry name" value="Ig-like_dom_sf"/>
</dbReference>
<evidence type="ECO:0000256" key="9">
    <source>
        <dbReference type="ARBA" id="ARBA00023319"/>
    </source>
</evidence>
<dbReference type="InterPro" id="IPR013783">
    <property type="entry name" value="Ig-like_fold"/>
</dbReference>
<dbReference type="SMART" id="SM00409">
    <property type="entry name" value="IG"/>
    <property type="match status" value="1"/>
</dbReference>
<dbReference type="PROSITE" id="PS50835">
    <property type="entry name" value="IG_LIKE"/>
    <property type="match status" value="1"/>
</dbReference>
<evidence type="ECO:0000256" key="4">
    <source>
        <dbReference type="ARBA" id="ARBA00022729"/>
    </source>
</evidence>
<proteinExistence type="predicted"/>
<keyword evidence="2" id="KW-0433">Leucine-rich repeat</keyword>
<feature type="transmembrane region" description="Helical" evidence="10">
    <location>
        <begin position="180"/>
        <end position="200"/>
    </location>
</feature>
<evidence type="ECO:0000256" key="1">
    <source>
        <dbReference type="ARBA" id="ARBA00004167"/>
    </source>
</evidence>
<sequence>MHRASSYALGFFLLTVISLHATAALSAVSDGNSTENGTVADGGFVPLVFSKVNQIIAREGNCALIDCNVTGDPDPSVQWFNSHGDLLDTETSGKWLLTDDGILNITDIRFADRGKYTCMASNVHGSANCTVTMRVVLHNGDLGAYYVVVYIVIIIVIMTHRGDWIMHNFLHARCLTILPLWSPLCFLVCNTPPLLPILFFECLSFEWVSNPNPLPYML</sequence>
<reference evidence="13" key="2">
    <citation type="submission" date="2025-08" db="UniProtKB">
        <authorList>
            <consortium name="Ensembl"/>
        </authorList>
    </citation>
    <scope>IDENTIFICATION</scope>
</reference>
<dbReference type="AlphaFoldDB" id="A0A8C7STA2"/>
<keyword evidence="14" id="KW-1185">Reference proteome</keyword>
<keyword evidence="6 10" id="KW-1133">Transmembrane helix</keyword>
<keyword evidence="9" id="KW-0393">Immunoglobulin domain</keyword>
<dbReference type="InterPro" id="IPR003598">
    <property type="entry name" value="Ig_sub2"/>
</dbReference>
<dbReference type="FunFam" id="2.60.40.10:FF:000076">
    <property type="entry name" value="Leucine-rich repeat and Ig domain-containing 4"/>
    <property type="match status" value="1"/>
</dbReference>
<feature type="chain" id="PRO_5034886900" evidence="11">
    <location>
        <begin position="25"/>
        <end position="218"/>
    </location>
</feature>
<dbReference type="InterPro" id="IPR003599">
    <property type="entry name" value="Ig_sub"/>
</dbReference>
<dbReference type="GeneTree" id="ENSGT00390000011576"/>
<evidence type="ECO:0000313" key="13">
    <source>
        <dbReference type="Ensembl" id="ENSOMYP00000070534.1"/>
    </source>
</evidence>
<keyword evidence="7 10" id="KW-0472">Membrane</keyword>
<evidence type="ECO:0000256" key="7">
    <source>
        <dbReference type="ARBA" id="ARBA00023136"/>
    </source>
</evidence>
<dbReference type="GO" id="GO:0016020">
    <property type="term" value="C:membrane"/>
    <property type="evidence" value="ECO:0007669"/>
    <property type="project" value="UniProtKB-SubCell"/>
</dbReference>
<dbReference type="Proteomes" id="UP000694395">
    <property type="component" value="Chromosome 21"/>
</dbReference>
<keyword evidence="8" id="KW-1015">Disulfide bond</keyword>
<dbReference type="PANTHER" id="PTHR14340:SF2">
    <property type="entry name" value="MICROFIBRILLAR-ASSOCIATED PROTEIN 3-LIKE"/>
    <property type="match status" value="1"/>
</dbReference>
<feature type="transmembrane region" description="Helical" evidence="10">
    <location>
        <begin position="142"/>
        <end position="159"/>
    </location>
</feature>
<evidence type="ECO:0000256" key="10">
    <source>
        <dbReference type="SAM" id="Phobius"/>
    </source>
</evidence>
<feature type="signal peptide" evidence="11">
    <location>
        <begin position="1"/>
        <end position="24"/>
    </location>
</feature>
<reference evidence="13" key="3">
    <citation type="submission" date="2025-09" db="UniProtKB">
        <authorList>
            <consortium name="Ensembl"/>
        </authorList>
    </citation>
    <scope>IDENTIFICATION</scope>
</reference>
<evidence type="ECO:0000256" key="11">
    <source>
        <dbReference type="SAM" id="SignalP"/>
    </source>
</evidence>
<dbReference type="InterPro" id="IPR007110">
    <property type="entry name" value="Ig-like_dom"/>
</dbReference>
<evidence type="ECO:0000313" key="14">
    <source>
        <dbReference type="Proteomes" id="UP000694395"/>
    </source>
</evidence>
<keyword evidence="3 10" id="KW-0812">Transmembrane</keyword>
<comment type="subcellular location">
    <subcellularLocation>
        <location evidence="1">Membrane</location>
        <topology evidence="1">Single-pass membrane protein</topology>
    </subcellularLocation>
</comment>
<dbReference type="Ensembl" id="ENSOMYT00000076784.2">
    <property type="protein sequence ID" value="ENSOMYP00000070534.1"/>
    <property type="gene ID" value="ENSOMYG00000032648.2"/>
</dbReference>
<evidence type="ECO:0000256" key="8">
    <source>
        <dbReference type="ARBA" id="ARBA00023157"/>
    </source>
</evidence>
<evidence type="ECO:0000256" key="3">
    <source>
        <dbReference type="ARBA" id="ARBA00022692"/>
    </source>
</evidence>
<gene>
    <name evidence="13" type="primary">LOC110500453</name>
</gene>
<feature type="domain" description="Ig-like" evidence="12">
    <location>
        <begin position="46"/>
        <end position="136"/>
    </location>
</feature>
<dbReference type="SMART" id="SM00408">
    <property type="entry name" value="IGc2"/>
    <property type="match status" value="1"/>
</dbReference>
<evidence type="ECO:0000256" key="2">
    <source>
        <dbReference type="ARBA" id="ARBA00022614"/>
    </source>
</evidence>
<evidence type="ECO:0000256" key="6">
    <source>
        <dbReference type="ARBA" id="ARBA00022989"/>
    </source>
</evidence>
<evidence type="ECO:0000256" key="5">
    <source>
        <dbReference type="ARBA" id="ARBA00022737"/>
    </source>
</evidence>
<name>A0A8C7STA2_ONCMY</name>
<dbReference type="SUPFAM" id="SSF48726">
    <property type="entry name" value="Immunoglobulin"/>
    <property type="match status" value="1"/>
</dbReference>
<dbReference type="InterPro" id="IPR013098">
    <property type="entry name" value="Ig_I-set"/>
</dbReference>
<dbReference type="Gene3D" id="2.60.40.10">
    <property type="entry name" value="Immunoglobulins"/>
    <property type="match status" value="1"/>
</dbReference>
<keyword evidence="4 11" id="KW-0732">Signal</keyword>
<dbReference type="PANTHER" id="PTHR14340">
    <property type="entry name" value="MICROFIBRIL-ASSOCIATED GLYCOPROTEIN 3"/>
    <property type="match status" value="1"/>
</dbReference>
<dbReference type="CDD" id="cd00096">
    <property type="entry name" value="Ig"/>
    <property type="match status" value="1"/>
</dbReference>
<dbReference type="Pfam" id="PF07679">
    <property type="entry name" value="I-set"/>
    <property type="match status" value="1"/>
</dbReference>